<dbReference type="EMBL" id="QWLB01000075">
    <property type="protein sequence ID" value="RIH90688.1"/>
    <property type="molecule type" value="Genomic_DNA"/>
</dbReference>
<comment type="caution">
    <text evidence="1">The sequence shown here is derived from an EMBL/GenBank/DDBJ whole genome shotgun (WGS) entry which is preliminary data.</text>
</comment>
<accession>A0A399F3B7</accession>
<keyword evidence="2" id="KW-1185">Reference proteome</keyword>
<gene>
    <name evidence="1" type="ORF">Mgrana_03200</name>
</gene>
<organism evidence="1 2">
    <name type="scientific">Meiothermus granaticius NBRC 107808</name>
    <dbReference type="NCBI Taxonomy" id="1227551"/>
    <lineage>
        <taxon>Bacteria</taxon>
        <taxon>Thermotogati</taxon>
        <taxon>Deinococcota</taxon>
        <taxon>Deinococci</taxon>
        <taxon>Thermales</taxon>
        <taxon>Thermaceae</taxon>
        <taxon>Meiothermus</taxon>
    </lineage>
</organism>
<reference evidence="1 2" key="1">
    <citation type="submission" date="2018-08" db="EMBL/GenBank/DDBJ databases">
        <title>Meiothermus granaticius genome AF-68 sequencing project.</title>
        <authorList>
            <person name="Da Costa M.S."/>
            <person name="Albuquerque L."/>
            <person name="Raposo P."/>
            <person name="Froufe H.J.C."/>
            <person name="Barroso C.S."/>
            <person name="Egas C."/>
        </authorList>
    </citation>
    <scope>NUCLEOTIDE SEQUENCE [LARGE SCALE GENOMIC DNA]</scope>
    <source>
        <strain evidence="1 2">AF-68</strain>
    </source>
</reference>
<evidence type="ECO:0000313" key="2">
    <source>
        <dbReference type="Proteomes" id="UP000266178"/>
    </source>
</evidence>
<name>A0A399F3B7_9DEIN</name>
<dbReference type="AlphaFoldDB" id="A0A399F3B7"/>
<protein>
    <submittedName>
        <fullName evidence="1">Uncharacterized protein</fullName>
    </submittedName>
</protein>
<proteinExistence type="predicted"/>
<dbReference type="RefSeq" id="WP_119358626.1">
    <property type="nucleotide sequence ID" value="NZ_BJXM01000035.1"/>
</dbReference>
<dbReference type="Proteomes" id="UP000266178">
    <property type="component" value="Unassembled WGS sequence"/>
</dbReference>
<evidence type="ECO:0000313" key="1">
    <source>
        <dbReference type="EMBL" id="RIH90688.1"/>
    </source>
</evidence>
<sequence>MINLHPYAGLAACNPGREARFRRDGLLIKLRWLPDREWEVRVWGPKGVTPAQLEAIARALGLDHYTVESSLSPADFTTYVYLLRGGCAIRPELQAEYEHQHQLRKERFNPTL</sequence>
<dbReference type="OrthoDB" id="9924143at2"/>